<keyword evidence="7" id="KW-0406">Ion transport</keyword>
<comment type="subcellular location">
    <subcellularLocation>
        <location evidence="1">Membrane</location>
        <topology evidence="1">Multi-pass membrane protein</topology>
    </subcellularLocation>
</comment>
<dbReference type="InterPro" id="IPR006153">
    <property type="entry name" value="Cation/H_exchanger_TM"/>
</dbReference>
<feature type="transmembrane region" description="Helical" evidence="10">
    <location>
        <begin position="360"/>
        <end position="380"/>
    </location>
</feature>
<dbReference type="PANTHER" id="PTHR32468:SF18">
    <property type="entry name" value="CATION_H(+) ANTIPORTER 1"/>
    <property type="match status" value="1"/>
</dbReference>
<dbReference type="GO" id="GO:0006813">
    <property type="term" value="P:potassium ion transport"/>
    <property type="evidence" value="ECO:0007669"/>
    <property type="project" value="UniProtKB-KW"/>
</dbReference>
<feature type="transmembrane region" description="Helical" evidence="10">
    <location>
        <begin position="252"/>
        <end position="283"/>
    </location>
</feature>
<dbReference type="Pfam" id="PF23259">
    <property type="entry name" value="CHX17_C"/>
    <property type="match status" value="1"/>
</dbReference>
<feature type="transmembrane region" description="Helical" evidence="10">
    <location>
        <begin position="328"/>
        <end position="353"/>
    </location>
</feature>
<feature type="domain" description="Cation/H(+) antiporter C-terminal" evidence="13">
    <location>
        <begin position="614"/>
        <end position="775"/>
    </location>
</feature>
<evidence type="ECO:0000256" key="3">
    <source>
        <dbReference type="ARBA" id="ARBA00022538"/>
    </source>
</evidence>
<evidence type="ECO:0000259" key="13">
    <source>
        <dbReference type="Pfam" id="PF23259"/>
    </source>
</evidence>
<evidence type="ECO:0000256" key="2">
    <source>
        <dbReference type="ARBA" id="ARBA00022448"/>
    </source>
</evidence>
<evidence type="ECO:0000256" key="8">
    <source>
        <dbReference type="ARBA" id="ARBA00023136"/>
    </source>
</evidence>
<dbReference type="GO" id="GO:1902600">
    <property type="term" value="P:proton transmembrane transport"/>
    <property type="evidence" value="ECO:0007669"/>
    <property type="project" value="InterPro"/>
</dbReference>
<dbReference type="OrthoDB" id="671744at2759"/>
<evidence type="ECO:0000256" key="10">
    <source>
        <dbReference type="SAM" id="Phobius"/>
    </source>
</evidence>
<feature type="transmembrane region" description="Helical" evidence="10">
    <location>
        <begin position="20"/>
        <end position="39"/>
    </location>
</feature>
<organism evidence="14 15">
    <name type="scientific">Dorcoceras hygrometricum</name>
    <dbReference type="NCBI Taxonomy" id="472368"/>
    <lineage>
        <taxon>Eukaryota</taxon>
        <taxon>Viridiplantae</taxon>
        <taxon>Streptophyta</taxon>
        <taxon>Embryophyta</taxon>
        <taxon>Tracheophyta</taxon>
        <taxon>Spermatophyta</taxon>
        <taxon>Magnoliopsida</taxon>
        <taxon>eudicotyledons</taxon>
        <taxon>Gunneridae</taxon>
        <taxon>Pentapetalae</taxon>
        <taxon>asterids</taxon>
        <taxon>lamiids</taxon>
        <taxon>Lamiales</taxon>
        <taxon>Gesneriaceae</taxon>
        <taxon>Didymocarpoideae</taxon>
        <taxon>Trichosporeae</taxon>
        <taxon>Loxocarpinae</taxon>
        <taxon>Dorcoceras</taxon>
    </lineage>
</organism>
<dbReference type="GO" id="GO:0016020">
    <property type="term" value="C:membrane"/>
    <property type="evidence" value="ECO:0007669"/>
    <property type="project" value="UniProtKB-SubCell"/>
</dbReference>
<dbReference type="Gene3D" id="1.20.1530.20">
    <property type="match status" value="1"/>
</dbReference>
<evidence type="ECO:0000313" key="14">
    <source>
        <dbReference type="EMBL" id="KZV58164.1"/>
    </source>
</evidence>
<evidence type="ECO:0000256" key="1">
    <source>
        <dbReference type="ARBA" id="ARBA00004141"/>
    </source>
</evidence>
<keyword evidence="5" id="KW-0630">Potassium</keyword>
<dbReference type="AlphaFoldDB" id="A0A2Z7DGG7"/>
<dbReference type="Pfam" id="PF23256">
    <property type="entry name" value="CHX17_2nd"/>
    <property type="match status" value="1"/>
</dbReference>
<dbReference type="Proteomes" id="UP000250235">
    <property type="component" value="Unassembled WGS sequence"/>
</dbReference>
<keyword evidence="15" id="KW-1185">Reference proteome</keyword>
<evidence type="ECO:0000256" key="7">
    <source>
        <dbReference type="ARBA" id="ARBA00023065"/>
    </source>
</evidence>
<feature type="transmembrane region" description="Helical" evidence="10">
    <location>
        <begin position="141"/>
        <end position="159"/>
    </location>
</feature>
<evidence type="ECO:0000259" key="12">
    <source>
        <dbReference type="Pfam" id="PF23256"/>
    </source>
</evidence>
<evidence type="ECO:0000259" key="11">
    <source>
        <dbReference type="Pfam" id="PF00999"/>
    </source>
</evidence>
<evidence type="ECO:0000256" key="9">
    <source>
        <dbReference type="ARBA" id="ARBA00038341"/>
    </source>
</evidence>
<dbReference type="GO" id="GO:0012505">
    <property type="term" value="C:endomembrane system"/>
    <property type="evidence" value="ECO:0007669"/>
    <property type="project" value="TreeGrafter"/>
</dbReference>
<dbReference type="PANTHER" id="PTHR32468">
    <property type="entry name" value="CATION/H + ANTIPORTER"/>
    <property type="match status" value="1"/>
</dbReference>
<reference evidence="14 15" key="1">
    <citation type="journal article" date="2015" name="Proc. Natl. Acad. Sci. U.S.A.">
        <title>The resurrection genome of Boea hygrometrica: A blueprint for survival of dehydration.</title>
        <authorList>
            <person name="Xiao L."/>
            <person name="Yang G."/>
            <person name="Zhang L."/>
            <person name="Yang X."/>
            <person name="Zhao S."/>
            <person name="Ji Z."/>
            <person name="Zhou Q."/>
            <person name="Hu M."/>
            <person name="Wang Y."/>
            <person name="Chen M."/>
            <person name="Xu Y."/>
            <person name="Jin H."/>
            <person name="Xiao X."/>
            <person name="Hu G."/>
            <person name="Bao F."/>
            <person name="Hu Y."/>
            <person name="Wan P."/>
            <person name="Li L."/>
            <person name="Deng X."/>
            <person name="Kuang T."/>
            <person name="Xiang C."/>
            <person name="Zhu J.K."/>
            <person name="Oliver M.J."/>
            <person name="He Y."/>
        </authorList>
    </citation>
    <scope>NUCLEOTIDE SEQUENCE [LARGE SCALE GENOMIC DNA]</scope>
    <source>
        <strain evidence="15">cv. XS01</strain>
    </source>
</reference>
<keyword evidence="4 10" id="KW-0812">Transmembrane</keyword>
<keyword evidence="3" id="KW-0633">Potassium transport</keyword>
<protein>
    <submittedName>
        <fullName evidence="14">Cation/H(+) antiporter 2-like</fullName>
    </submittedName>
</protein>
<gene>
    <name evidence="14" type="ORF">F511_02757</name>
</gene>
<feature type="domain" description="Cation/H(+) antiporter central" evidence="12">
    <location>
        <begin position="472"/>
        <end position="600"/>
    </location>
</feature>
<dbReference type="GO" id="GO:0006885">
    <property type="term" value="P:regulation of pH"/>
    <property type="evidence" value="ECO:0007669"/>
    <property type="project" value="TreeGrafter"/>
</dbReference>
<feature type="transmembrane region" description="Helical" evidence="10">
    <location>
        <begin position="180"/>
        <end position="200"/>
    </location>
</feature>
<sequence>MDYSNNRACSSGELFNPVLTMGTQVSCLLVISHFFQIFLKPLGQPAPVAQILVRFMLGPSGFSHIDRVKKFFFQNFAADYYETMALYARITIMFLIGLEMDFDYMRRNIRVASMIAGGSCLICTIFAIALTSFIYEETGAHGSGAMMGVTLAVILSNTASPFVSRLAHDLKFASTDIGRLAISSSLIGDVYAVLLLIVIARNDEKSDFSSSLFYAFMYIIVVTVAILINRYVTNWMNRRNRNQKHLKNTELFILLGIVYVAAMIMETSGFSSIIGCFLIGSMFPRGGKVARTLLSKLSYSVHNFILPIYFGYSGFKADVTLINSFRNFAIVAIVILLSIGGKITGTLAVCVHLKIPLNEGVLLAFLMNLKGHVDLLALTINVQHYKALSSQIFYNLMMAAIVVNSLIWGPLIAFMVRRESELFGYKYIAFEYQSPKNELKLLACVYGPRPVATMIGLIATSKGPDNVAITPYLMHLIELPERRKTNLLYHQKEEDELSDDDDYGGNDVVEINEAVDIFCTETGVTIHQIKTVSPFASMYADVCEFAEDIRASVIVLPFHKHQRIDGKLESGKEGIRATNQKILRHAKCSVAILVDRGLTAGTSYTSGSGSLQHVATLFFGGPDDREALGFSERIGMHHHINLTIIRFLHVSERMPDIGVNVAHKEQDVLMVKSTNETEADVDNAALAEFYNRYVTSGQVGYVEKHVENGGETANALRDMADMYSMFIVGKGRRGNSILTTGLSDWEECPELGKVGDLLASSDFELSGSVLIIQQHRPSNSQYQDQ</sequence>
<dbReference type="GO" id="GO:0015297">
    <property type="term" value="F:antiporter activity"/>
    <property type="evidence" value="ECO:0007669"/>
    <property type="project" value="InterPro"/>
</dbReference>
<dbReference type="Gene3D" id="3.40.50.12370">
    <property type="match status" value="1"/>
</dbReference>
<evidence type="ECO:0000256" key="5">
    <source>
        <dbReference type="ARBA" id="ARBA00022958"/>
    </source>
</evidence>
<keyword evidence="8 10" id="KW-0472">Membrane</keyword>
<dbReference type="InterPro" id="IPR038770">
    <property type="entry name" value="Na+/solute_symporter_sf"/>
</dbReference>
<feature type="transmembrane region" description="Helical" evidence="10">
    <location>
        <begin position="85"/>
        <end position="102"/>
    </location>
</feature>
<feature type="transmembrane region" description="Helical" evidence="10">
    <location>
        <begin position="392"/>
        <end position="416"/>
    </location>
</feature>
<feature type="domain" description="Cation/H+ exchanger transmembrane" evidence="11">
    <location>
        <begin position="30"/>
        <end position="417"/>
    </location>
</feature>
<feature type="transmembrane region" description="Helical" evidence="10">
    <location>
        <begin position="114"/>
        <end position="135"/>
    </location>
</feature>
<evidence type="ECO:0000313" key="15">
    <source>
        <dbReference type="Proteomes" id="UP000250235"/>
    </source>
</evidence>
<feature type="transmembrane region" description="Helical" evidence="10">
    <location>
        <begin position="212"/>
        <end position="232"/>
    </location>
</feature>
<keyword evidence="6 10" id="KW-1133">Transmembrane helix</keyword>
<dbReference type="Pfam" id="PF00999">
    <property type="entry name" value="Na_H_Exchanger"/>
    <property type="match status" value="1"/>
</dbReference>
<evidence type="ECO:0000256" key="4">
    <source>
        <dbReference type="ARBA" id="ARBA00022692"/>
    </source>
</evidence>
<dbReference type="InterPro" id="IPR050794">
    <property type="entry name" value="CPA2_transporter"/>
</dbReference>
<keyword evidence="2" id="KW-0813">Transport</keyword>
<dbReference type="InterPro" id="IPR057291">
    <property type="entry name" value="CHX17_2nd"/>
</dbReference>
<accession>A0A2Z7DGG7</accession>
<name>A0A2Z7DGG7_9LAMI</name>
<proteinExistence type="inferred from homology"/>
<comment type="similarity">
    <text evidence="9">Belongs to the monovalent cation:proton antiporter 2 (CPA2) transporter (TC 2.A.37) family. CHX (TC 2.A.37.4) subfamily.</text>
</comment>
<evidence type="ECO:0000256" key="6">
    <source>
        <dbReference type="ARBA" id="ARBA00022989"/>
    </source>
</evidence>
<dbReference type="EMBL" id="KQ986826">
    <property type="protein sequence ID" value="KZV58164.1"/>
    <property type="molecule type" value="Genomic_DNA"/>
</dbReference>
<dbReference type="InterPro" id="IPR057290">
    <property type="entry name" value="CHX17_C"/>
</dbReference>